<name>A0A0G9HAG9_9GAMM</name>
<dbReference type="STRING" id="1440763.BJI69_09615"/>
<dbReference type="KEGG" id="lrz:BJI69_09615"/>
<dbReference type="PANTHER" id="PTHR36922">
    <property type="entry name" value="BLL2446 PROTEIN"/>
    <property type="match status" value="1"/>
</dbReference>
<dbReference type="Proteomes" id="UP000182987">
    <property type="component" value="Chromosome"/>
</dbReference>
<protein>
    <submittedName>
        <fullName evidence="1">Uncharacterized protein</fullName>
    </submittedName>
</protein>
<evidence type="ECO:0000313" key="2">
    <source>
        <dbReference type="Proteomes" id="UP000182987"/>
    </source>
</evidence>
<dbReference type="Gene3D" id="1.20.120.450">
    <property type="entry name" value="dinb family like domain"/>
    <property type="match status" value="1"/>
</dbReference>
<sequence>MSISMYQTSVPVLVRALNNLAAILAKGAAHAAERNIAPEVLLHTRITPDMFPLIRQVQIATDMAKGAGARLAGVEPPKMEDNETTFDELQARIATVIAQLQAYTPAQIDGSEDRTILLKTRGGEQSFRGQDYLLGFVLPNVYFHITTAYAILRGVGVVLGKTDFIGK</sequence>
<dbReference type="SUPFAM" id="SSF109854">
    <property type="entry name" value="DinB/YfiT-like putative metalloenzymes"/>
    <property type="match status" value="1"/>
</dbReference>
<dbReference type="AlphaFoldDB" id="A0A0G9HAG9"/>
<dbReference type="EMBL" id="CP017480">
    <property type="protein sequence ID" value="APG04126.1"/>
    <property type="molecule type" value="Genomic_DNA"/>
</dbReference>
<keyword evidence="2" id="KW-1185">Reference proteome</keyword>
<dbReference type="PANTHER" id="PTHR36922:SF1">
    <property type="entry name" value="DUF1993 DOMAIN-CONTAINING PROTEIN"/>
    <property type="match status" value="1"/>
</dbReference>
<dbReference type="Pfam" id="PF09351">
    <property type="entry name" value="DUF1993"/>
    <property type="match status" value="1"/>
</dbReference>
<reference evidence="2" key="1">
    <citation type="submission" date="2016-09" db="EMBL/GenBank/DDBJ databases">
        <authorList>
            <person name="Lysoe E."/>
        </authorList>
    </citation>
    <scope>NUCLEOTIDE SEQUENCE [LARGE SCALE GENOMIC DNA]</scope>
    <source>
        <strain evidence="2">LJ96T</strain>
    </source>
</reference>
<gene>
    <name evidence="1" type="ORF">BJI69_09615</name>
</gene>
<dbReference type="InterPro" id="IPR034660">
    <property type="entry name" value="DinB/YfiT-like"/>
</dbReference>
<dbReference type="InterPro" id="IPR018531">
    <property type="entry name" value="DUF1993"/>
</dbReference>
<evidence type="ECO:0000313" key="1">
    <source>
        <dbReference type="EMBL" id="APG04126.1"/>
    </source>
</evidence>
<dbReference type="OrthoDB" id="338237at2"/>
<proteinExistence type="predicted"/>
<dbReference type="PATRIC" id="fig|1440763.5.peg.2248"/>
<accession>A0A0G9HAG9</accession>
<dbReference type="RefSeq" id="WP_046967956.1">
    <property type="nucleotide sequence ID" value="NZ_CP017480.1"/>
</dbReference>
<organism evidence="1 2">
    <name type="scientific">Luteibacter rhizovicinus DSM 16549</name>
    <dbReference type="NCBI Taxonomy" id="1440763"/>
    <lineage>
        <taxon>Bacteria</taxon>
        <taxon>Pseudomonadati</taxon>
        <taxon>Pseudomonadota</taxon>
        <taxon>Gammaproteobacteria</taxon>
        <taxon>Lysobacterales</taxon>
        <taxon>Rhodanobacteraceae</taxon>
        <taxon>Luteibacter</taxon>
    </lineage>
</organism>